<feature type="transmembrane region" description="Helical" evidence="5">
    <location>
        <begin position="105"/>
        <end position="127"/>
    </location>
</feature>
<evidence type="ECO:0000256" key="1">
    <source>
        <dbReference type="ARBA" id="ARBA00004141"/>
    </source>
</evidence>
<comment type="subcellular location">
    <subcellularLocation>
        <location evidence="1">Membrane</location>
        <topology evidence="1">Multi-pass membrane protein</topology>
    </subcellularLocation>
</comment>
<keyword evidence="2 5" id="KW-0812">Transmembrane</keyword>
<dbReference type="InterPro" id="IPR006977">
    <property type="entry name" value="Yip1_dom"/>
</dbReference>
<evidence type="ECO:0000313" key="7">
    <source>
        <dbReference type="EMBL" id="QJD87842.1"/>
    </source>
</evidence>
<dbReference type="AlphaFoldDB" id="A0A7Z2VRQ8"/>
<feature type="transmembrane region" description="Helical" evidence="5">
    <location>
        <begin position="73"/>
        <end position="93"/>
    </location>
</feature>
<feature type="transmembrane region" description="Helical" evidence="5">
    <location>
        <begin position="133"/>
        <end position="154"/>
    </location>
</feature>
<feature type="transmembrane region" description="Helical" evidence="5">
    <location>
        <begin position="166"/>
        <end position="190"/>
    </location>
</feature>
<dbReference type="RefSeq" id="WP_169284084.1">
    <property type="nucleotide sequence ID" value="NZ_CP051680.1"/>
</dbReference>
<protein>
    <submittedName>
        <fullName evidence="7">YIP1 family protein</fullName>
    </submittedName>
</protein>
<dbReference type="EMBL" id="CP051680">
    <property type="protein sequence ID" value="QJD87842.1"/>
    <property type="molecule type" value="Genomic_DNA"/>
</dbReference>
<name>A0A7Z2VRQ8_9BACL</name>
<proteinExistence type="predicted"/>
<evidence type="ECO:0000259" key="6">
    <source>
        <dbReference type="Pfam" id="PF04893"/>
    </source>
</evidence>
<keyword evidence="8" id="KW-1185">Reference proteome</keyword>
<keyword evidence="3 5" id="KW-1133">Transmembrane helix</keyword>
<feature type="domain" description="Yip1" evidence="6">
    <location>
        <begin position="14"/>
        <end position="182"/>
    </location>
</feature>
<dbReference type="Proteomes" id="UP000502248">
    <property type="component" value="Chromosome"/>
</dbReference>
<dbReference type="GO" id="GO:0016020">
    <property type="term" value="C:membrane"/>
    <property type="evidence" value="ECO:0007669"/>
    <property type="project" value="UniProtKB-SubCell"/>
</dbReference>
<dbReference type="KEGG" id="cheb:HH215_34710"/>
<accession>A0A7Z2VRQ8</accession>
<dbReference type="Pfam" id="PF04893">
    <property type="entry name" value="Yip1"/>
    <property type="match status" value="1"/>
</dbReference>
<evidence type="ECO:0000256" key="2">
    <source>
        <dbReference type="ARBA" id="ARBA00022692"/>
    </source>
</evidence>
<evidence type="ECO:0000256" key="3">
    <source>
        <dbReference type="ARBA" id="ARBA00022989"/>
    </source>
</evidence>
<sequence length="208" mass="23859">MSTVRKQFKFTMFLVFRPFKGFWDMKYESYGSLRTALSIMLLLALVTVCKQQFSGYIVNFNVVDELNTINQLIYVIVPFFLWCIANWSTTTLMDGEGKFGEIVMATGYAMFPVAVLYLAQTLLSNIITQQEAAFYYFLDTLAILWLVWLMYVGMMTVHQYSPGKTAVTMALTLVVCGIILFIGLLFFSLIQQIVGFAQTIYKELVFRT</sequence>
<keyword evidence="4 5" id="KW-0472">Membrane</keyword>
<evidence type="ECO:0000256" key="4">
    <source>
        <dbReference type="ARBA" id="ARBA00023136"/>
    </source>
</evidence>
<evidence type="ECO:0000313" key="8">
    <source>
        <dbReference type="Proteomes" id="UP000502248"/>
    </source>
</evidence>
<gene>
    <name evidence="7" type="ORF">HH215_34710</name>
</gene>
<evidence type="ECO:0000256" key="5">
    <source>
        <dbReference type="SAM" id="Phobius"/>
    </source>
</evidence>
<reference evidence="7 8" key="1">
    <citation type="submission" date="2020-04" db="EMBL/GenBank/DDBJ databases">
        <title>Genome sequencing of novel species.</title>
        <authorList>
            <person name="Heo J."/>
            <person name="Kim S.-J."/>
            <person name="Kim J.-S."/>
            <person name="Hong S.-B."/>
            <person name="Kwon S.-W."/>
        </authorList>
    </citation>
    <scope>NUCLEOTIDE SEQUENCE [LARGE SCALE GENOMIC DNA]</scope>
    <source>
        <strain evidence="7 8">MFER-1</strain>
    </source>
</reference>
<organism evidence="7 8">
    <name type="scientific">Cohnella herbarum</name>
    <dbReference type="NCBI Taxonomy" id="2728023"/>
    <lineage>
        <taxon>Bacteria</taxon>
        <taxon>Bacillati</taxon>
        <taxon>Bacillota</taxon>
        <taxon>Bacilli</taxon>
        <taxon>Bacillales</taxon>
        <taxon>Paenibacillaceae</taxon>
        <taxon>Cohnella</taxon>
    </lineage>
</organism>